<dbReference type="EMBL" id="CP018477">
    <property type="protein sequence ID" value="ASV73532.1"/>
    <property type="molecule type" value="Genomic_DNA"/>
</dbReference>
<comment type="cofactor">
    <cofactor evidence="10 13">
        <name>a divalent metal cation</name>
        <dbReference type="ChEBI" id="CHEBI:60240"/>
    </cofactor>
    <text evidence="10 13">Binds 1 divalent metal cation per subunit.</text>
</comment>
<dbReference type="Pfam" id="PF00834">
    <property type="entry name" value="Ribul_P_3_epim"/>
    <property type="match status" value="1"/>
</dbReference>
<keyword evidence="16" id="KW-1185">Reference proteome</keyword>
<feature type="binding site" evidence="10 13">
    <location>
        <position position="67"/>
    </location>
    <ligand>
        <name>a divalent metal cation</name>
        <dbReference type="ChEBI" id="CHEBI:60240"/>
    </ligand>
</feature>
<dbReference type="Proteomes" id="UP000215086">
    <property type="component" value="Chromosome"/>
</dbReference>
<dbReference type="PROSITE" id="PS01086">
    <property type="entry name" value="RIBUL_P_3_EPIMER_2"/>
    <property type="match status" value="1"/>
</dbReference>
<comment type="function">
    <text evidence="10">Catalyzes the reversible epimerization of D-ribulose 5-phosphate to D-xylulose 5-phosphate.</text>
</comment>
<evidence type="ECO:0000256" key="12">
    <source>
        <dbReference type="PIRSR" id="PIRSR001461-1"/>
    </source>
</evidence>
<sequence>MDWVQPDQKDQTFQGRGRHGSMIARSPLFEEYQAGHVMIGPSLLAADFRYLAREIERLEAAGARFLHLDIMDGHFVPNLSFGIPIVQAVRKATRLILDVHLMISNPEAHIERFREAGADYLTVHIEVAPDPRPLFEMIHRTGACAGVSLNPPTPVEAVIPYLNDCELVLVMSVMPGFGGQSFRPEVLPKIRRLRQLAPDGLMISVDGGVNGQTIGQCAEAGATMFIVGTGLLGHDNYSQRYRELAALVKDHQSKVAL</sequence>
<dbReference type="GO" id="GO:0046872">
    <property type="term" value="F:metal ion binding"/>
    <property type="evidence" value="ECO:0007669"/>
    <property type="project" value="UniProtKB-UniRule"/>
</dbReference>
<dbReference type="GO" id="GO:0004750">
    <property type="term" value="F:D-ribulose-phosphate 3-epimerase activity"/>
    <property type="evidence" value="ECO:0007669"/>
    <property type="project" value="UniProtKB-UniRule"/>
</dbReference>
<comment type="cofactor">
    <cofactor evidence="3">
        <name>Co(2+)</name>
        <dbReference type="ChEBI" id="CHEBI:48828"/>
    </cofactor>
</comment>
<dbReference type="GO" id="GO:0005737">
    <property type="term" value="C:cytoplasm"/>
    <property type="evidence" value="ECO:0007669"/>
    <property type="project" value="UniProtKB-ARBA"/>
</dbReference>
<dbReference type="HAMAP" id="MF_02227">
    <property type="entry name" value="RPE"/>
    <property type="match status" value="1"/>
</dbReference>
<comment type="caution">
    <text evidence="10">Lacks conserved residue(s) required for the propagation of feature annotation.</text>
</comment>
<evidence type="ECO:0000256" key="7">
    <source>
        <dbReference type="ARBA" id="ARBA00013188"/>
    </source>
</evidence>
<evidence type="ECO:0000256" key="9">
    <source>
        <dbReference type="ARBA" id="ARBA00023235"/>
    </source>
</evidence>
<keyword evidence="9 10" id="KW-0413">Isomerase</keyword>
<evidence type="ECO:0000256" key="11">
    <source>
        <dbReference type="PIRNR" id="PIRNR001461"/>
    </source>
</evidence>
<feature type="binding site" evidence="10 14">
    <location>
        <position position="42"/>
    </location>
    <ligand>
        <name>substrate</name>
    </ligand>
</feature>
<keyword evidence="10 11" id="KW-0119">Carbohydrate metabolism</keyword>
<dbReference type="Gene3D" id="3.20.20.70">
    <property type="entry name" value="Aldolase class I"/>
    <property type="match status" value="1"/>
</dbReference>
<evidence type="ECO:0000256" key="10">
    <source>
        <dbReference type="HAMAP-Rule" id="MF_02227"/>
    </source>
</evidence>
<comment type="cofactor">
    <cofactor evidence="5">
        <name>Fe(2+)</name>
        <dbReference type="ChEBI" id="CHEBI:29033"/>
    </cofactor>
</comment>
<reference evidence="15 16" key="1">
    <citation type="journal article" name="Front. Microbiol.">
        <title>Sugar Metabolism of the First Thermophilic Planctomycete Thermogutta terrifontis: Comparative Genomic and Transcriptomic Approaches.</title>
        <authorList>
            <person name="Elcheninov A.G."/>
            <person name="Menzel P."/>
            <person name="Gudbergsdottir S.R."/>
            <person name="Slesarev A.I."/>
            <person name="Kadnikov V.V."/>
            <person name="Krogh A."/>
            <person name="Bonch-Osmolovskaya E.A."/>
            <person name="Peng X."/>
            <person name="Kublanov I.V."/>
        </authorList>
    </citation>
    <scope>NUCLEOTIDE SEQUENCE [LARGE SCALE GENOMIC DNA]</scope>
    <source>
        <strain evidence="15 16">R1</strain>
    </source>
</reference>
<evidence type="ECO:0000256" key="4">
    <source>
        <dbReference type="ARBA" id="ARBA00001947"/>
    </source>
</evidence>
<dbReference type="NCBIfam" id="TIGR01163">
    <property type="entry name" value="rpe"/>
    <property type="match status" value="1"/>
</dbReference>
<comment type="pathway">
    <text evidence="10">Carbohydrate degradation.</text>
</comment>
<protein>
    <recommendedName>
        <fullName evidence="7 10">Ribulose-phosphate 3-epimerase</fullName>
        <ecNumber evidence="7 10">5.1.3.1</ecNumber>
    </recommendedName>
</protein>
<dbReference type="InterPro" id="IPR013785">
    <property type="entry name" value="Aldolase_TIM"/>
</dbReference>
<comment type="cofactor">
    <cofactor evidence="2">
        <name>Mn(2+)</name>
        <dbReference type="ChEBI" id="CHEBI:29035"/>
    </cofactor>
</comment>
<feature type="active site" description="Proton donor" evidence="10 12">
    <location>
        <position position="206"/>
    </location>
</feature>
<feature type="binding site" evidence="14">
    <location>
        <begin position="228"/>
        <end position="229"/>
    </location>
    <ligand>
        <name>substrate</name>
    </ligand>
</feature>
<dbReference type="PIRSF" id="PIRSF001461">
    <property type="entry name" value="RPE"/>
    <property type="match status" value="1"/>
</dbReference>
<keyword evidence="13" id="KW-0170">Cobalt</keyword>
<name>A0A286RC40_9BACT</name>
<dbReference type="KEGG" id="ttf:THTE_0930"/>
<feature type="binding site" evidence="14">
    <location>
        <position position="208"/>
    </location>
    <ligand>
        <name>substrate</name>
    </ligand>
</feature>
<feature type="binding site" evidence="10 14">
    <location>
        <begin position="176"/>
        <end position="179"/>
    </location>
    <ligand>
        <name>substrate</name>
    </ligand>
</feature>
<comment type="cofactor">
    <cofactor evidence="4">
        <name>Zn(2+)</name>
        <dbReference type="ChEBI" id="CHEBI:29105"/>
    </cofactor>
</comment>
<evidence type="ECO:0000256" key="5">
    <source>
        <dbReference type="ARBA" id="ARBA00001954"/>
    </source>
</evidence>
<evidence type="ECO:0000256" key="8">
    <source>
        <dbReference type="ARBA" id="ARBA00022723"/>
    </source>
</evidence>
<feature type="binding site" evidence="10 13">
    <location>
        <position position="206"/>
    </location>
    <ligand>
        <name>a divalent metal cation</name>
        <dbReference type="ChEBI" id="CHEBI:60240"/>
    </ligand>
</feature>
<proteinExistence type="inferred from homology"/>
<evidence type="ECO:0000256" key="14">
    <source>
        <dbReference type="PIRSR" id="PIRSR001461-3"/>
    </source>
</evidence>
<keyword evidence="8 10" id="KW-0479">Metal-binding</keyword>
<organism evidence="15 16">
    <name type="scientific">Thermogutta terrifontis</name>
    <dbReference type="NCBI Taxonomy" id="1331910"/>
    <lineage>
        <taxon>Bacteria</taxon>
        <taxon>Pseudomonadati</taxon>
        <taxon>Planctomycetota</taxon>
        <taxon>Planctomycetia</taxon>
        <taxon>Pirellulales</taxon>
        <taxon>Thermoguttaceae</taxon>
        <taxon>Thermogutta</taxon>
    </lineage>
</organism>
<comment type="catalytic activity">
    <reaction evidence="1 10 11">
        <text>D-ribulose 5-phosphate = D-xylulose 5-phosphate</text>
        <dbReference type="Rhea" id="RHEA:13677"/>
        <dbReference type="ChEBI" id="CHEBI:57737"/>
        <dbReference type="ChEBI" id="CHEBI:58121"/>
        <dbReference type="EC" id="5.1.3.1"/>
    </reaction>
</comment>
<feature type="active site" description="Proton acceptor" evidence="10 12">
    <location>
        <position position="69"/>
    </location>
</feature>
<dbReference type="InterPro" id="IPR000056">
    <property type="entry name" value="Ribul_P_3_epim-like"/>
</dbReference>
<dbReference type="GO" id="GO:0019323">
    <property type="term" value="P:pentose catabolic process"/>
    <property type="evidence" value="ECO:0007669"/>
    <property type="project" value="UniProtKB-UniRule"/>
</dbReference>
<evidence type="ECO:0000256" key="3">
    <source>
        <dbReference type="ARBA" id="ARBA00001941"/>
    </source>
</evidence>
<dbReference type="PANTHER" id="PTHR11749">
    <property type="entry name" value="RIBULOSE-5-PHOSPHATE-3-EPIMERASE"/>
    <property type="match status" value="1"/>
</dbReference>
<dbReference type="SUPFAM" id="SSF51366">
    <property type="entry name" value="Ribulose-phoshate binding barrel"/>
    <property type="match status" value="1"/>
</dbReference>
<feature type="binding site" evidence="10 13">
    <location>
        <position position="69"/>
    </location>
    <ligand>
        <name>a divalent metal cation</name>
        <dbReference type="ChEBI" id="CHEBI:60240"/>
    </ligand>
</feature>
<dbReference type="PROSITE" id="PS01085">
    <property type="entry name" value="RIBUL_P_3_EPIMER_1"/>
    <property type="match status" value="1"/>
</dbReference>
<evidence type="ECO:0000256" key="2">
    <source>
        <dbReference type="ARBA" id="ARBA00001936"/>
    </source>
</evidence>
<accession>A0A286RC40</accession>
<dbReference type="AlphaFoldDB" id="A0A286RC40"/>
<dbReference type="FunFam" id="3.20.20.70:FF:000004">
    <property type="entry name" value="Ribulose-phosphate 3-epimerase"/>
    <property type="match status" value="1"/>
</dbReference>
<dbReference type="GO" id="GO:0006098">
    <property type="term" value="P:pentose-phosphate shunt"/>
    <property type="evidence" value="ECO:0007669"/>
    <property type="project" value="UniProtKB-UniRule"/>
</dbReference>
<dbReference type="InterPro" id="IPR011060">
    <property type="entry name" value="RibuloseP-bd_barrel"/>
</dbReference>
<evidence type="ECO:0000256" key="1">
    <source>
        <dbReference type="ARBA" id="ARBA00001782"/>
    </source>
</evidence>
<dbReference type="CDD" id="cd00429">
    <property type="entry name" value="RPE"/>
    <property type="match status" value="1"/>
</dbReference>
<feature type="binding site" evidence="10">
    <location>
        <begin position="206"/>
        <end position="208"/>
    </location>
    <ligand>
        <name>substrate</name>
    </ligand>
</feature>
<evidence type="ECO:0000256" key="13">
    <source>
        <dbReference type="PIRSR" id="PIRSR001461-2"/>
    </source>
</evidence>
<feature type="binding site" evidence="10 13">
    <location>
        <position position="100"/>
    </location>
    <ligand>
        <name>a divalent metal cation</name>
        <dbReference type="ChEBI" id="CHEBI:60240"/>
    </ligand>
</feature>
<evidence type="ECO:0000313" key="15">
    <source>
        <dbReference type="EMBL" id="ASV73532.1"/>
    </source>
</evidence>
<keyword evidence="13" id="KW-0464">Manganese</keyword>
<dbReference type="NCBIfam" id="NF004076">
    <property type="entry name" value="PRK05581.1-4"/>
    <property type="match status" value="1"/>
</dbReference>
<feature type="binding site" evidence="10 14">
    <location>
        <position position="100"/>
    </location>
    <ligand>
        <name>substrate</name>
    </ligand>
</feature>
<keyword evidence="13" id="KW-0862">Zinc</keyword>
<comment type="similarity">
    <text evidence="6 10 11">Belongs to the ribulose-phosphate 3-epimerase family.</text>
</comment>
<evidence type="ECO:0000313" key="16">
    <source>
        <dbReference type="Proteomes" id="UP000215086"/>
    </source>
</evidence>
<gene>
    <name evidence="10" type="primary">rpe</name>
    <name evidence="15" type="ORF">THTE_0930</name>
</gene>
<dbReference type="EC" id="5.1.3.1" evidence="7 10"/>
<dbReference type="InterPro" id="IPR026019">
    <property type="entry name" value="Ribul_P_3_epim"/>
</dbReference>
<evidence type="ECO:0000256" key="6">
    <source>
        <dbReference type="ARBA" id="ARBA00009541"/>
    </source>
</evidence>